<proteinExistence type="predicted"/>
<evidence type="ECO:0000313" key="2">
    <source>
        <dbReference type="Proteomes" id="UP000194153"/>
    </source>
</evidence>
<reference evidence="2" key="1">
    <citation type="submission" date="2017-05" db="EMBL/GenBank/DDBJ databases">
        <title>Draft genome sequence of Geobacter pelophilus, a iron(III)-reducing bacteria.</title>
        <authorList>
            <person name="Aoyagi T."/>
            <person name="Koike H."/>
            <person name="Morita T."/>
            <person name="Sato Y."/>
            <person name="Habe H."/>
            <person name="Hori T."/>
        </authorList>
    </citation>
    <scope>NUCLEOTIDE SEQUENCE [LARGE SCALE GENOMIC DNA]</scope>
    <source>
        <strain evidence="2">Drf2</strain>
    </source>
</reference>
<protein>
    <submittedName>
        <fullName evidence="1">Uncharacterized protein</fullName>
    </submittedName>
</protein>
<sequence length="321" mass="36068">MLSLLHSIFGNHREGAYPESLVKAAIERTVDCTDPWLRAVSGYRKKLRPSVIRSIDFVVSLVNRLPPSLPLSLAGYTDDKVMKKFFISQDDLRKVLVTDRALADFLGGEGKECRSVYALLGMEKQERVGFGVALSGDIVIRDVPQVTVSFDIHRFLDPTCDERENRRQLMRRAFDHLLSLALKRLAGLKSERRDLERWRALLQAKLALLEKVGVGFGDATDDIATFEEKLGRIEAQLKELGGEDRVLDVYLDVVVDLLGHPEQYLVGQHETVLVDSMGIKHEEPADDVVELPLLVARNAEGRHLVVLPVMLQVAELRGLKK</sequence>
<dbReference type="RefSeq" id="WP_085814902.1">
    <property type="nucleotide sequence ID" value="NZ_BDQG01000001.1"/>
</dbReference>
<comment type="caution">
    <text evidence="1">The sequence shown here is derived from an EMBL/GenBank/DDBJ whole genome shotgun (WGS) entry which is preliminary data.</text>
</comment>
<gene>
    <name evidence="1" type="ORF">GPEL0_01f5237</name>
</gene>
<keyword evidence="2" id="KW-1185">Reference proteome</keyword>
<evidence type="ECO:0000313" key="1">
    <source>
        <dbReference type="EMBL" id="GAW68759.1"/>
    </source>
</evidence>
<organism evidence="1 2">
    <name type="scientific">Geoanaerobacter pelophilus</name>
    <dbReference type="NCBI Taxonomy" id="60036"/>
    <lineage>
        <taxon>Bacteria</taxon>
        <taxon>Pseudomonadati</taxon>
        <taxon>Thermodesulfobacteriota</taxon>
        <taxon>Desulfuromonadia</taxon>
        <taxon>Geobacterales</taxon>
        <taxon>Geobacteraceae</taxon>
        <taxon>Geoanaerobacter</taxon>
    </lineage>
</organism>
<dbReference type="EMBL" id="BDQG01000001">
    <property type="protein sequence ID" value="GAW68759.1"/>
    <property type="molecule type" value="Genomic_DNA"/>
</dbReference>
<accession>A0ABQ0MP60</accession>
<name>A0ABQ0MP60_9BACT</name>
<dbReference type="Proteomes" id="UP000194153">
    <property type="component" value="Unassembled WGS sequence"/>
</dbReference>